<accession>A0A1Y1I1Y2</accession>
<keyword evidence="2" id="KW-1185">Reference proteome</keyword>
<dbReference type="STRING" id="105231.A0A1Y1I1Y2"/>
<reference evidence="1 2" key="1">
    <citation type="journal article" date="2014" name="Nat. Commun.">
        <title>Klebsormidium flaccidum genome reveals primary factors for plant terrestrial adaptation.</title>
        <authorList>
            <person name="Hori K."/>
            <person name="Maruyama F."/>
            <person name="Fujisawa T."/>
            <person name="Togashi T."/>
            <person name="Yamamoto N."/>
            <person name="Seo M."/>
            <person name="Sato S."/>
            <person name="Yamada T."/>
            <person name="Mori H."/>
            <person name="Tajima N."/>
            <person name="Moriyama T."/>
            <person name="Ikeuchi M."/>
            <person name="Watanabe M."/>
            <person name="Wada H."/>
            <person name="Kobayashi K."/>
            <person name="Saito M."/>
            <person name="Masuda T."/>
            <person name="Sasaki-Sekimoto Y."/>
            <person name="Mashiguchi K."/>
            <person name="Awai K."/>
            <person name="Shimojima M."/>
            <person name="Masuda S."/>
            <person name="Iwai M."/>
            <person name="Nobusawa T."/>
            <person name="Narise T."/>
            <person name="Kondo S."/>
            <person name="Saito H."/>
            <person name="Sato R."/>
            <person name="Murakawa M."/>
            <person name="Ihara Y."/>
            <person name="Oshima-Yamada Y."/>
            <person name="Ohtaka K."/>
            <person name="Satoh M."/>
            <person name="Sonobe K."/>
            <person name="Ishii M."/>
            <person name="Ohtani R."/>
            <person name="Kanamori-Sato M."/>
            <person name="Honoki R."/>
            <person name="Miyazaki D."/>
            <person name="Mochizuki H."/>
            <person name="Umetsu J."/>
            <person name="Higashi K."/>
            <person name="Shibata D."/>
            <person name="Kamiya Y."/>
            <person name="Sato N."/>
            <person name="Nakamura Y."/>
            <person name="Tabata S."/>
            <person name="Ida S."/>
            <person name="Kurokawa K."/>
            <person name="Ohta H."/>
        </authorList>
    </citation>
    <scope>NUCLEOTIDE SEQUENCE [LARGE SCALE GENOMIC DNA]</scope>
    <source>
        <strain evidence="1 2">NIES-2285</strain>
    </source>
</reference>
<dbReference type="PANTHER" id="PTHR24113:SF16">
    <property type="match status" value="1"/>
</dbReference>
<dbReference type="Pfam" id="PF13516">
    <property type="entry name" value="LRR_6"/>
    <property type="match status" value="4"/>
</dbReference>
<dbReference type="Gene3D" id="3.80.10.10">
    <property type="entry name" value="Ribonuclease Inhibitor"/>
    <property type="match status" value="4"/>
</dbReference>
<proteinExistence type="predicted"/>
<dbReference type="SMART" id="SM00368">
    <property type="entry name" value="LRR_RI"/>
    <property type="match status" value="8"/>
</dbReference>
<dbReference type="GO" id="GO:0005096">
    <property type="term" value="F:GTPase activator activity"/>
    <property type="evidence" value="ECO:0007669"/>
    <property type="project" value="InterPro"/>
</dbReference>
<organism evidence="1 2">
    <name type="scientific">Klebsormidium nitens</name>
    <name type="common">Green alga</name>
    <name type="synonym">Ulothrix nitens</name>
    <dbReference type="NCBI Taxonomy" id="105231"/>
    <lineage>
        <taxon>Eukaryota</taxon>
        <taxon>Viridiplantae</taxon>
        <taxon>Streptophyta</taxon>
        <taxon>Klebsormidiophyceae</taxon>
        <taxon>Klebsormidiales</taxon>
        <taxon>Klebsormidiaceae</taxon>
        <taxon>Klebsormidium</taxon>
    </lineage>
</organism>
<dbReference type="InterPro" id="IPR001611">
    <property type="entry name" value="Leu-rich_rpt"/>
</dbReference>
<dbReference type="OrthoDB" id="523874at2759"/>
<dbReference type="InterPro" id="IPR027038">
    <property type="entry name" value="RanGap"/>
</dbReference>
<dbReference type="AlphaFoldDB" id="A0A1Y1I1Y2"/>
<dbReference type="Proteomes" id="UP000054558">
    <property type="component" value="Unassembled WGS sequence"/>
</dbReference>
<evidence type="ECO:0000313" key="2">
    <source>
        <dbReference type="Proteomes" id="UP000054558"/>
    </source>
</evidence>
<name>A0A1Y1I1Y2_KLENI</name>
<dbReference type="PANTHER" id="PTHR24113">
    <property type="entry name" value="RAN GTPASE-ACTIVATING PROTEIN 1"/>
    <property type="match status" value="1"/>
</dbReference>
<gene>
    <name evidence="1" type="ORF">KFL_001910020</name>
</gene>
<dbReference type="EMBL" id="DF237140">
    <property type="protein sequence ID" value="GAQ84483.1"/>
    <property type="molecule type" value="Genomic_DNA"/>
</dbReference>
<evidence type="ECO:0000313" key="1">
    <source>
        <dbReference type="EMBL" id="GAQ84483.1"/>
    </source>
</evidence>
<dbReference type="InterPro" id="IPR032675">
    <property type="entry name" value="LRR_dom_sf"/>
</dbReference>
<dbReference type="OMA" id="QAYNYIE"/>
<dbReference type="SUPFAM" id="SSF52047">
    <property type="entry name" value="RNI-like"/>
    <property type="match status" value="1"/>
</dbReference>
<sequence>MSTSSPMQTSSPLKPEIATCADLSPPELQALAERLADQLRKDEETLSKGGIPSPLAMNMPRKGTAIDKQTRLAHLVAHSLWPPRNEAEEIWSLIKYGQLISTLSKVVKGGWRKAEAERLALKHAPRVHMDRGAFCTLKTRGVSRAVREPRAMPVALTDAAEFRPFFDFLKADQVPWSNTNPDPGARVEFPRGIFYSDGRMDLCKQVVGPGSIGPLMDCLRHNSHIRHFLLGNNVIGPAGARAISEFIAQNESVITWYLAGNCIDVNGVARLAAALAENDVVEALWLKRNPIGPVGARHVAEMLTTNVRLHTLDLDNCGLLDDGVVSLVAGFKANDTLRHLYLSANGITPAGAVALGEYFTDCSTKGKAGLESLYLSVNRIGDSGAAALAKGLRSNRGLKRLVVSSNQIEAAGAAALCDALTGHQTLEVLDLGVYTSTADMGELPNRIEDAGAAAVARLIRTNPKLVYVNVAHNGLTRGGWGEVVGAAIDSPSLVHLDAVERGLRKEPHQQRRLAEQLERNILGRYGISRAEFLRTELKFVRQPDNVRYIESLYRTRDFQNRGTRRGVKKFWDEGDETLKMVAMSA</sequence>
<protein>
    <submittedName>
        <fullName evidence="1">Uncharacterized protein</fullName>
    </submittedName>
</protein>